<dbReference type="EMBL" id="FOXF01000014">
    <property type="protein sequence ID" value="SFP30777.1"/>
    <property type="molecule type" value="Genomic_DNA"/>
</dbReference>
<proteinExistence type="predicted"/>
<dbReference type="OrthoDB" id="9786526at2"/>
<name>A0A662ZI89_9GAMM</name>
<sequence>MLIDVTQDNLYISLCSRKLRADKTSYIEEVDNAVSEGHNFISLCAPGGLGVSTFADMVGAFYNEKTETSVFWGTDIVKSADTFAKRGRYAVLTFDFMEVNNTTQYNRFITDLCEQTAQAIRTLYPETGKLPKYDWAAQLKTLSADTGRKLVLIFKNFDRVLRFVTRTADFLNAWRRLWAGLIESSRRDGFIYLALAGTHIPGITDMLVHPEHPGAGSLFYNLSSEKQTGSTRMFGWCGITFEEMTTILKASFSELDSDELYDWCGHYDGGLVKPSTLFTSIEARDMFITSNVSNAIWFVRDSLGSGTGAYLLCGDIGVARLLNGEVVNMKEVSQYDPRVNTGYAREIYAYTRRFLQILYAEGLVSLVTQTDSRLDVAELVNTEIVMAVADEVNSNSDYLRDLCSLVSRREQIEQAIEDADASVLGEVLRDYLLLQKKYLGNRSSITIWQAVYDFISDMENYEIITFGNIFILKDIGGSESYSVIAVAVNVDENRFLDETLNLRLRSGAFRKLINGYTGRICVMAYNFVLSNDSEPKVSARSALLA</sequence>
<dbReference type="InterPro" id="IPR018631">
    <property type="entry name" value="AAA-ATPase-like_dom"/>
</dbReference>
<protein>
    <submittedName>
        <fullName evidence="2">Predicted AAA-ATPase</fullName>
    </submittedName>
</protein>
<gene>
    <name evidence="2" type="ORF">SAMN02910344_01038</name>
</gene>
<evidence type="ECO:0000313" key="3">
    <source>
        <dbReference type="Proteomes" id="UP000243745"/>
    </source>
</evidence>
<dbReference type="RefSeq" id="WP_031580108.1">
    <property type="nucleotide sequence ID" value="NZ_FOXF01000014.1"/>
</dbReference>
<dbReference type="Proteomes" id="UP000243745">
    <property type="component" value="Unassembled WGS sequence"/>
</dbReference>
<accession>A0A662ZI89</accession>
<organism evidence="2 3">
    <name type="scientific">Ruminobacter amylophilus</name>
    <dbReference type="NCBI Taxonomy" id="867"/>
    <lineage>
        <taxon>Bacteria</taxon>
        <taxon>Pseudomonadati</taxon>
        <taxon>Pseudomonadota</taxon>
        <taxon>Gammaproteobacteria</taxon>
        <taxon>Aeromonadales</taxon>
        <taxon>Succinivibrionaceae</taxon>
        <taxon>Ruminobacter</taxon>
    </lineage>
</organism>
<keyword evidence="3" id="KW-1185">Reference proteome</keyword>
<reference evidence="2 3" key="1">
    <citation type="submission" date="2016-10" db="EMBL/GenBank/DDBJ databases">
        <authorList>
            <person name="Varghese N."/>
            <person name="Submissions S."/>
        </authorList>
    </citation>
    <scope>NUCLEOTIDE SEQUENCE [LARGE SCALE GENOMIC DNA]</scope>
    <source>
        <strain evidence="2 3">DSM 1361</strain>
    </source>
</reference>
<evidence type="ECO:0000259" key="1">
    <source>
        <dbReference type="Pfam" id="PF09820"/>
    </source>
</evidence>
<feature type="domain" description="AAA-ATPase-like" evidence="1">
    <location>
        <begin position="22"/>
        <end position="162"/>
    </location>
</feature>
<evidence type="ECO:0000313" key="2">
    <source>
        <dbReference type="EMBL" id="SFP30777.1"/>
    </source>
</evidence>
<dbReference type="AlphaFoldDB" id="A0A662ZI89"/>
<dbReference type="Pfam" id="PF09820">
    <property type="entry name" value="AAA-ATPase_like"/>
    <property type="match status" value="1"/>
</dbReference>